<accession>A0AAD6X5H3</accession>
<sequence length="152" mass="16287">MSSSSKPVNVSPLSGSNFNPFATHPFTSYSPPAPRAPPPPRNPTPSHSHNTMGRMPPKPPKISPTAGTPAHRARLCPLPPRGTTTRPQPGLEEAAVGLEEMNDLILHQIPFSFRASGIGGPHARTGSANAKRVLEGMRVDPSWLEHTRILTD</sequence>
<keyword evidence="3" id="KW-1185">Reference proteome</keyword>
<feature type="region of interest" description="Disordered" evidence="1">
    <location>
        <begin position="1"/>
        <end position="89"/>
    </location>
</feature>
<reference evidence="2" key="1">
    <citation type="submission" date="2023-03" db="EMBL/GenBank/DDBJ databases">
        <title>Massive genome expansion in bonnet fungi (Mycena s.s.) driven by repeated elements and novel gene families across ecological guilds.</title>
        <authorList>
            <consortium name="Lawrence Berkeley National Laboratory"/>
            <person name="Harder C.B."/>
            <person name="Miyauchi S."/>
            <person name="Viragh M."/>
            <person name="Kuo A."/>
            <person name="Thoen E."/>
            <person name="Andreopoulos B."/>
            <person name="Lu D."/>
            <person name="Skrede I."/>
            <person name="Drula E."/>
            <person name="Henrissat B."/>
            <person name="Morin E."/>
            <person name="Kohler A."/>
            <person name="Barry K."/>
            <person name="LaButti K."/>
            <person name="Morin E."/>
            <person name="Salamov A."/>
            <person name="Lipzen A."/>
            <person name="Mereny Z."/>
            <person name="Hegedus B."/>
            <person name="Baldrian P."/>
            <person name="Stursova M."/>
            <person name="Weitz H."/>
            <person name="Taylor A."/>
            <person name="Grigoriev I.V."/>
            <person name="Nagy L.G."/>
            <person name="Martin F."/>
            <person name="Kauserud H."/>
        </authorList>
    </citation>
    <scope>NUCLEOTIDE SEQUENCE</scope>
    <source>
        <strain evidence="2">CBHHK200</strain>
    </source>
</reference>
<dbReference type="Proteomes" id="UP001218188">
    <property type="component" value="Unassembled WGS sequence"/>
</dbReference>
<proteinExistence type="predicted"/>
<dbReference type="EMBL" id="JARJCM010000049">
    <property type="protein sequence ID" value="KAJ7035676.1"/>
    <property type="molecule type" value="Genomic_DNA"/>
</dbReference>
<evidence type="ECO:0000313" key="2">
    <source>
        <dbReference type="EMBL" id="KAJ7035676.1"/>
    </source>
</evidence>
<dbReference type="AlphaFoldDB" id="A0AAD6X5H3"/>
<comment type="caution">
    <text evidence="2">The sequence shown here is derived from an EMBL/GenBank/DDBJ whole genome shotgun (WGS) entry which is preliminary data.</text>
</comment>
<evidence type="ECO:0000256" key="1">
    <source>
        <dbReference type="SAM" id="MobiDB-lite"/>
    </source>
</evidence>
<organism evidence="2 3">
    <name type="scientific">Mycena alexandri</name>
    <dbReference type="NCBI Taxonomy" id="1745969"/>
    <lineage>
        <taxon>Eukaryota</taxon>
        <taxon>Fungi</taxon>
        <taxon>Dikarya</taxon>
        <taxon>Basidiomycota</taxon>
        <taxon>Agaricomycotina</taxon>
        <taxon>Agaricomycetes</taxon>
        <taxon>Agaricomycetidae</taxon>
        <taxon>Agaricales</taxon>
        <taxon>Marasmiineae</taxon>
        <taxon>Mycenaceae</taxon>
        <taxon>Mycena</taxon>
    </lineage>
</organism>
<evidence type="ECO:0000313" key="3">
    <source>
        <dbReference type="Proteomes" id="UP001218188"/>
    </source>
</evidence>
<protein>
    <submittedName>
        <fullName evidence="2">Uncharacterized protein</fullName>
    </submittedName>
</protein>
<feature type="compositionally biased region" description="Pro residues" evidence="1">
    <location>
        <begin position="31"/>
        <end position="43"/>
    </location>
</feature>
<gene>
    <name evidence="2" type="ORF">C8F04DRAFT_1233611</name>
</gene>
<feature type="compositionally biased region" description="Polar residues" evidence="1">
    <location>
        <begin position="1"/>
        <end position="20"/>
    </location>
</feature>
<name>A0AAD6X5H3_9AGAR</name>